<dbReference type="InterPro" id="IPR009061">
    <property type="entry name" value="DNA-bd_dom_put_sf"/>
</dbReference>
<reference evidence="7" key="1">
    <citation type="submission" date="2019-08" db="EMBL/GenBank/DDBJ databases">
        <title>Arthrobacter sp. nov., isolated from plateau pika and Tibetan wild ass.</title>
        <authorList>
            <person name="Ge Y."/>
        </authorList>
    </citation>
    <scope>NUCLEOTIDE SEQUENCE [LARGE SCALE GENOMIC DNA]</scope>
    <source>
        <strain evidence="7">HF-4214</strain>
    </source>
</reference>
<dbReference type="EMBL" id="VTFY01000007">
    <property type="protein sequence ID" value="MRX82592.1"/>
    <property type="molecule type" value="Genomic_DNA"/>
</dbReference>
<keyword evidence="7" id="KW-1185">Reference proteome</keyword>
<sequence length="294" mass="32733">MCRMWRSAMRNDLLSIGEVAHLKGVGVKALRYYERIGILRPAYVNPDTGYRYYALRQMNELDVIVSCVQLGVPLKELADYVSERGVMDISSLLERAHALAKEKLRATQAILMELDGYRSEIAVQDALRTSAAPYERALGERTFLAMPWARTAFDAKRYTKAMSELYGETKRAGIAPLFLQGMICLPGGGANDDAGEGAAVGAGPSWYVALEVRALPGERLVAPPQERGMCLLELPGGTFRGRRVERETFELCYREVFEEAQVASGTDARETLLAFEVWDAELRTDRTIVEVLRG</sequence>
<dbReference type="PANTHER" id="PTHR30204:SF69">
    <property type="entry name" value="MERR-FAMILY TRANSCRIPTIONAL REGULATOR"/>
    <property type="match status" value="1"/>
</dbReference>
<dbReference type="GO" id="GO:0003700">
    <property type="term" value="F:DNA-binding transcription factor activity"/>
    <property type="evidence" value="ECO:0007669"/>
    <property type="project" value="InterPro"/>
</dbReference>
<dbReference type="Gene3D" id="1.10.1660.10">
    <property type="match status" value="1"/>
</dbReference>
<evidence type="ECO:0000256" key="2">
    <source>
        <dbReference type="ARBA" id="ARBA00023015"/>
    </source>
</evidence>
<comment type="caution">
    <text evidence="6">The sequence shown here is derived from an EMBL/GenBank/DDBJ whole genome shotgun (WGS) entry which is preliminary data.</text>
</comment>
<dbReference type="Proteomes" id="UP000438093">
    <property type="component" value="Unassembled WGS sequence"/>
</dbReference>
<evidence type="ECO:0000259" key="5">
    <source>
        <dbReference type="PROSITE" id="PS50937"/>
    </source>
</evidence>
<dbReference type="SMART" id="SM00422">
    <property type="entry name" value="HTH_MERR"/>
    <property type="match status" value="1"/>
</dbReference>
<dbReference type="InterPro" id="IPR000551">
    <property type="entry name" value="MerR-type_HTH_dom"/>
</dbReference>
<dbReference type="GO" id="GO:0003677">
    <property type="term" value="F:DNA binding"/>
    <property type="evidence" value="ECO:0007669"/>
    <property type="project" value="UniProtKB-KW"/>
</dbReference>
<accession>A0A6N7RNI9</accession>
<dbReference type="AlphaFoldDB" id="A0A6N7RNI9"/>
<protein>
    <submittedName>
        <fullName evidence="6">MerR family transcriptional regulator</fullName>
    </submittedName>
</protein>
<evidence type="ECO:0000313" key="6">
    <source>
        <dbReference type="EMBL" id="MRX82592.1"/>
    </source>
</evidence>
<keyword evidence="4" id="KW-0804">Transcription</keyword>
<dbReference type="InterPro" id="IPR047057">
    <property type="entry name" value="MerR_fam"/>
</dbReference>
<name>A0A6N7RNI9_9ACTN</name>
<gene>
    <name evidence="6" type="ORF">GJG86_08795</name>
</gene>
<dbReference type="PANTHER" id="PTHR30204">
    <property type="entry name" value="REDOX-CYCLING DRUG-SENSING TRANSCRIPTIONAL ACTIVATOR SOXR"/>
    <property type="match status" value="1"/>
</dbReference>
<proteinExistence type="predicted"/>
<keyword evidence="3" id="KW-0238">DNA-binding</keyword>
<evidence type="ECO:0000256" key="3">
    <source>
        <dbReference type="ARBA" id="ARBA00023125"/>
    </source>
</evidence>
<dbReference type="PROSITE" id="PS50937">
    <property type="entry name" value="HTH_MERR_2"/>
    <property type="match status" value="1"/>
</dbReference>
<dbReference type="SUPFAM" id="SSF46955">
    <property type="entry name" value="Putative DNA-binding domain"/>
    <property type="match status" value="1"/>
</dbReference>
<organism evidence="6 7">
    <name type="scientific">Eggerthella guodeyinii</name>
    <dbReference type="NCBI Taxonomy" id="2690837"/>
    <lineage>
        <taxon>Bacteria</taxon>
        <taxon>Bacillati</taxon>
        <taxon>Actinomycetota</taxon>
        <taxon>Coriobacteriia</taxon>
        <taxon>Eggerthellales</taxon>
        <taxon>Eggerthellaceae</taxon>
        <taxon>Eggerthella</taxon>
    </lineage>
</organism>
<evidence type="ECO:0000256" key="1">
    <source>
        <dbReference type="ARBA" id="ARBA00022491"/>
    </source>
</evidence>
<dbReference type="Pfam" id="PF13411">
    <property type="entry name" value="MerR_1"/>
    <property type="match status" value="1"/>
</dbReference>
<keyword evidence="1" id="KW-0678">Repressor</keyword>
<feature type="domain" description="HTH merR-type" evidence="5">
    <location>
        <begin position="13"/>
        <end position="83"/>
    </location>
</feature>
<evidence type="ECO:0000256" key="4">
    <source>
        <dbReference type="ARBA" id="ARBA00023163"/>
    </source>
</evidence>
<evidence type="ECO:0000313" key="7">
    <source>
        <dbReference type="Proteomes" id="UP000438093"/>
    </source>
</evidence>
<keyword evidence="2" id="KW-0805">Transcription regulation</keyword>